<name>A0ABS2VVM6_STRAS</name>
<keyword evidence="2" id="KW-1133">Transmembrane helix</keyword>
<keyword evidence="2" id="KW-0812">Transmembrane</keyword>
<dbReference type="RefSeq" id="WP_205385241.1">
    <property type="nucleotide sequence ID" value="NZ_JAFFZS010000022.1"/>
</dbReference>
<keyword evidence="5" id="KW-1185">Reference proteome</keyword>
<protein>
    <submittedName>
        <fullName evidence="4">CAP domain-containing protein</fullName>
    </submittedName>
</protein>
<accession>A0ABS2VVM6</accession>
<keyword evidence="2" id="KW-0472">Membrane</keyword>
<comment type="caution">
    <text evidence="4">The sequence shown here is derived from an EMBL/GenBank/DDBJ whole genome shotgun (WGS) entry which is preliminary data.</text>
</comment>
<dbReference type="InterPro" id="IPR014044">
    <property type="entry name" value="CAP_dom"/>
</dbReference>
<feature type="region of interest" description="Disordered" evidence="1">
    <location>
        <begin position="1"/>
        <end position="38"/>
    </location>
</feature>
<evidence type="ECO:0000256" key="2">
    <source>
        <dbReference type="SAM" id="Phobius"/>
    </source>
</evidence>
<dbReference type="PANTHER" id="PTHR31157:SF1">
    <property type="entry name" value="SCP DOMAIN-CONTAINING PROTEIN"/>
    <property type="match status" value="1"/>
</dbReference>
<dbReference type="SUPFAM" id="SSF55797">
    <property type="entry name" value="PR-1-like"/>
    <property type="match status" value="1"/>
</dbReference>
<evidence type="ECO:0000256" key="1">
    <source>
        <dbReference type="SAM" id="MobiDB-lite"/>
    </source>
</evidence>
<sequence>MPLHNESSTRADEPRHEESRRGHRPDQRRHRRPRGWGGAVAALSGTAAVAGLVAGTIVLMGPSEPDEVAAASTPTPAAELDRATPSLTASPSPSASPSASPVPSAPPSSGTASKPTRSRDSLIRSSPPAAPAPAKTTSSKPASPKGGPVGPDPTIPGPRSASQSTSDAEAMSLRLLNAERATVGLPPLTLRADLSDFARTWARHMRTSGFGHSSSSDTQYLVTGGRTWIGENIVWWSDESMTAQEAAEKFQAMWRHSPGHYKAQTSTSFTEVGVGIYHDDSGWWGVHNFSDAH</sequence>
<gene>
    <name evidence="4" type="ORF">JS756_23930</name>
</gene>
<feature type="compositionally biased region" description="Low complexity" evidence="1">
    <location>
        <begin position="83"/>
        <end position="115"/>
    </location>
</feature>
<evidence type="ECO:0000313" key="5">
    <source>
        <dbReference type="Proteomes" id="UP000788262"/>
    </source>
</evidence>
<evidence type="ECO:0000313" key="4">
    <source>
        <dbReference type="EMBL" id="MBN0047099.1"/>
    </source>
</evidence>
<dbReference type="EMBL" id="JAFFZS010000022">
    <property type="protein sequence ID" value="MBN0047099.1"/>
    <property type="molecule type" value="Genomic_DNA"/>
</dbReference>
<dbReference type="CDD" id="cd05379">
    <property type="entry name" value="CAP_bacterial"/>
    <property type="match status" value="1"/>
</dbReference>
<feature type="region of interest" description="Disordered" evidence="1">
    <location>
        <begin position="66"/>
        <end position="169"/>
    </location>
</feature>
<reference evidence="4 5" key="1">
    <citation type="submission" date="2021-02" db="EMBL/GenBank/DDBJ databases">
        <title>Whole genome sequencing of Streptomyces actuosus VRA1.</title>
        <authorList>
            <person name="Sen G."/>
            <person name="Sen A."/>
        </authorList>
    </citation>
    <scope>NUCLEOTIDE SEQUENCE [LARGE SCALE GENOMIC DNA]</scope>
    <source>
        <strain evidence="4 5">VRA1</strain>
    </source>
</reference>
<feature type="transmembrane region" description="Helical" evidence="2">
    <location>
        <begin position="36"/>
        <end position="60"/>
    </location>
</feature>
<evidence type="ECO:0000259" key="3">
    <source>
        <dbReference type="SMART" id="SM00198"/>
    </source>
</evidence>
<organism evidence="4 5">
    <name type="scientific">Streptomyces actuosus</name>
    <dbReference type="NCBI Taxonomy" id="1885"/>
    <lineage>
        <taxon>Bacteria</taxon>
        <taxon>Bacillati</taxon>
        <taxon>Actinomycetota</taxon>
        <taxon>Actinomycetes</taxon>
        <taxon>Kitasatosporales</taxon>
        <taxon>Streptomycetaceae</taxon>
        <taxon>Streptomyces</taxon>
    </lineage>
</organism>
<dbReference type="Proteomes" id="UP000788262">
    <property type="component" value="Unassembled WGS sequence"/>
</dbReference>
<feature type="compositionally biased region" description="Basic residues" evidence="1">
    <location>
        <begin position="21"/>
        <end position="34"/>
    </location>
</feature>
<feature type="compositionally biased region" description="Low complexity" evidence="1">
    <location>
        <begin position="132"/>
        <end position="145"/>
    </location>
</feature>
<dbReference type="InterPro" id="IPR035940">
    <property type="entry name" value="CAP_sf"/>
</dbReference>
<feature type="domain" description="SCP" evidence="3">
    <location>
        <begin position="167"/>
        <end position="291"/>
    </location>
</feature>
<dbReference type="Pfam" id="PF00188">
    <property type="entry name" value="CAP"/>
    <property type="match status" value="1"/>
</dbReference>
<dbReference type="Gene3D" id="3.40.33.10">
    <property type="entry name" value="CAP"/>
    <property type="match status" value="1"/>
</dbReference>
<dbReference type="PANTHER" id="PTHR31157">
    <property type="entry name" value="SCP DOMAIN-CONTAINING PROTEIN"/>
    <property type="match status" value="1"/>
</dbReference>
<dbReference type="SMART" id="SM00198">
    <property type="entry name" value="SCP"/>
    <property type="match status" value="1"/>
</dbReference>
<feature type="compositionally biased region" description="Basic and acidic residues" evidence="1">
    <location>
        <begin position="7"/>
        <end position="20"/>
    </location>
</feature>
<proteinExistence type="predicted"/>